<dbReference type="SUPFAM" id="SSF56219">
    <property type="entry name" value="DNase I-like"/>
    <property type="match status" value="1"/>
</dbReference>
<accession>A0A485L692</accession>
<keyword evidence="2" id="KW-0378">Hydrolase</keyword>
<protein>
    <submittedName>
        <fullName evidence="5">Aste57867_16800 protein</fullName>
    </submittedName>
</protein>
<sequence>MEPLYDRTTRVVRELHNGVTFMQFNVLADGLCDLRSDKGGFHLSPPECLPWSYRRDLYVKLLDEIERYMPDIICLEEIDHYDWVAARLAPNGYVGHFVSKPHSPCLEVSDAPDGCAVFVRKSKGFHMHHICSERFHDADGKPGNQIALIVHVTVVDDEIAPFLVVCTHLKSTKSREGEALRAIQVEQLLEHLERDHAHLPMVVCGDYNATPDTNDEYPALAVPRMADAGFQSAYAVAESEPRYTTWKVRPGNESRHVIDYIFFKGDAELVSVVDAPIEIDDCRLPSLRYPSDHIALVATITFPCDD</sequence>
<dbReference type="EMBL" id="VJMH01005988">
    <property type="protein sequence ID" value="KAF0692056.1"/>
    <property type="molecule type" value="Genomic_DNA"/>
</dbReference>
<dbReference type="Gene3D" id="3.60.10.10">
    <property type="entry name" value="Endonuclease/exonuclease/phosphatase"/>
    <property type="match status" value="1"/>
</dbReference>
<dbReference type="PANTHER" id="PTHR12121:SF45">
    <property type="entry name" value="NOCTURNIN"/>
    <property type="match status" value="1"/>
</dbReference>
<feature type="domain" description="Endonuclease/exonuclease/phosphatase" evidence="3">
    <location>
        <begin position="59"/>
        <end position="293"/>
    </location>
</feature>
<evidence type="ECO:0000313" key="6">
    <source>
        <dbReference type="Proteomes" id="UP000332933"/>
    </source>
</evidence>
<gene>
    <name evidence="5" type="primary">Aste57867_16800</name>
    <name evidence="4" type="ORF">As57867_016743</name>
    <name evidence="5" type="ORF">ASTE57867_16800</name>
</gene>
<evidence type="ECO:0000259" key="3">
    <source>
        <dbReference type="Pfam" id="PF03372"/>
    </source>
</evidence>
<dbReference type="InterPro" id="IPR050410">
    <property type="entry name" value="CCR4/nocturin_mRNA_transcr"/>
</dbReference>
<comment type="similarity">
    <text evidence="1">Belongs to the CCR4/nocturin family.</text>
</comment>
<reference evidence="5 6" key="1">
    <citation type="submission" date="2019-03" db="EMBL/GenBank/DDBJ databases">
        <authorList>
            <person name="Gaulin E."/>
            <person name="Dumas B."/>
        </authorList>
    </citation>
    <scope>NUCLEOTIDE SEQUENCE [LARGE SCALE GENOMIC DNA]</scope>
    <source>
        <strain evidence="5">CBS 568.67</strain>
    </source>
</reference>
<evidence type="ECO:0000313" key="4">
    <source>
        <dbReference type="EMBL" id="KAF0692056.1"/>
    </source>
</evidence>
<dbReference type="PANTHER" id="PTHR12121">
    <property type="entry name" value="CARBON CATABOLITE REPRESSOR PROTEIN 4"/>
    <property type="match status" value="1"/>
</dbReference>
<keyword evidence="6" id="KW-1185">Reference proteome</keyword>
<reference evidence="4" key="2">
    <citation type="submission" date="2019-06" db="EMBL/GenBank/DDBJ databases">
        <title>Genomics analysis of Aphanomyces spp. identifies a new class of oomycete effector associated with host adaptation.</title>
        <authorList>
            <person name="Gaulin E."/>
        </authorList>
    </citation>
    <scope>NUCLEOTIDE SEQUENCE</scope>
    <source>
        <strain evidence="4">CBS 578.67</strain>
    </source>
</reference>
<dbReference type="AlphaFoldDB" id="A0A485L692"/>
<proteinExistence type="inferred from homology"/>
<evidence type="ECO:0000313" key="5">
    <source>
        <dbReference type="EMBL" id="VFT93565.1"/>
    </source>
</evidence>
<organism evidence="5 6">
    <name type="scientific">Aphanomyces stellatus</name>
    <dbReference type="NCBI Taxonomy" id="120398"/>
    <lineage>
        <taxon>Eukaryota</taxon>
        <taxon>Sar</taxon>
        <taxon>Stramenopiles</taxon>
        <taxon>Oomycota</taxon>
        <taxon>Saprolegniomycetes</taxon>
        <taxon>Saprolegniales</taxon>
        <taxon>Verrucalvaceae</taxon>
        <taxon>Aphanomyces</taxon>
    </lineage>
</organism>
<dbReference type="Proteomes" id="UP000332933">
    <property type="component" value="Unassembled WGS sequence"/>
</dbReference>
<dbReference type="GO" id="GO:0006139">
    <property type="term" value="P:nucleobase-containing compound metabolic process"/>
    <property type="evidence" value="ECO:0007669"/>
    <property type="project" value="UniProtKB-ARBA"/>
</dbReference>
<name>A0A485L692_9STRA</name>
<dbReference type="Pfam" id="PF03372">
    <property type="entry name" value="Exo_endo_phos"/>
    <property type="match status" value="1"/>
</dbReference>
<evidence type="ECO:0000256" key="2">
    <source>
        <dbReference type="ARBA" id="ARBA00022801"/>
    </source>
</evidence>
<dbReference type="InterPro" id="IPR005135">
    <property type="entry name" value="Endo/exonuclease/phosphatase"/>
</dbReference>
<dbReference type="GO" id="GO:0000175">
    <property type="term" value="F:3'-5'-RNA exonuclease activity"/>
    <property type="evidence" value="ECO:0007669"/>
    <property type="project" value="TreeGrafter"/>
</dbReference>
<dbReference type="InterPro" id="IPR036691">
    <property type="entry name" value="Endo/exonu/phosph_ase_sf"/>
</dbReference>
<dbReference type="OrthoDB" id="428734at2759"/>
<dbReference type="EMBL" id="CAADRA010006009">
    <property type="protein sequence ID" value="VFT93565.1"/>
    <property type="molecule type" value="Genomic_DNA"/>
</dbReference>
<evidence type="ECO:0000256" key="1">
    <source>
        <dbReference type="ARBA" id="ARBA00010774"/>
    </source>
</evidence>